<dbReference type="InterPro" id="IPR014772">
    <property type="entry name" value="Munc13_dom-2"/>
</dbReference>
<dbReference type="PROSITE" id="PS51258">
    <property type="entry name" value="MHD1"/>
    <property type="match status" value="1"/>
</dbReference>
<feature type="compositionally biased region" description="Low complexity" evidence="1">
    <location>
        <begin position="290"/>
        <end position="299"/>
    </location>
</feature>
<sequence>MKILPEIIGELWNIQTLIINTQQPTLNIQADIWNMPRLRHLHTNASAKLPRPVAPKSSRGTVVNGSLQILSTIAPESCTEEVFLRAPNLKKLGIHGKIAVLLESNESALKKLEYLESLKPINDSNQTGKELRLPPASIFPKMLRKLTLLGTLLEWKDMSVLGKLEHLEVLKLKQNGFHGEYWKTEVGGFCSLQFHPPHHIKTRPVQKPDPTPAQSEDPIIVVDLVWPFGELDGLDRDDFREAAYEIFFTVCRSSPGFGGRTATILSSLNSEGSGEVNGSGPGSGSGLSGPGSPKSPGVGMAITSRVKTALGLKMLKKSPSRRTSGGVVMMAPSSPAGVASPRTPGSAGKIRRPLTSAEIMRLQMRVSEQSDNRLRKTLMRTLVGQMGRRAETIILPLELLRHLKPSEFNDPLEYHLWQKRQLRILEIGLLLHPSIPVEKDNASAARLREIIHACEIKTIDTSKNSETMKSLSNAVGSLAWRSADGAPNDTCRWADGFPLNIHIYTALLGSIFDLKDDTLVLNEVDELLELMKKTWSTLGITRSIHNLCFTWVLFEQYVVTNQVEPDLLAATLTMLTEVANDAKKVDRDRIYLKMLKNVLSSMRRWCEKRLLNYHASFHAENIILLINIIPLMFSASKILEEDVPGYVSSAAEKGDVKDDSTGNRVNHFIRSSLRTAFGKMLEERNINVTTFESEDVIETLIKLANATEELATKEKEIFTPVLKKWHPIATGVAAVTLHTCYGTLLRQYLAGTTFLTSETALVLQRAGKLERVLVQMVAEDSVDCEDGGKTIVREMVPYEVDSIKINLLRKWIQDSLKKGKEVLVRSIDSETWNPKSKSEPYAQSALDLVKHSKEAVDNFFEIPTIITENLVNDIADGIENLFKDYVTFVASCGAKQSYMPALPPLTRCGQDSRFVKLWKKAACSVGSNDPNQHLTEEDNNPRPSTSRGTQRLYIRLNTLYYLLQQLNFLDKTLSLSSRVIATPGSRYNKNRQLACCSFFDQTRSAIQAAVQHVSEVAAYRLMLFDSNSVFYASIYVGDVENARIRPALRILKQNLTLLCAILIDRAQALALKEVMRASFEAYLMVLLAGGTQRNFSRMDHHMIEEDFESLKRVFCTCGEGLILEDVVEKEATIVEGIVALMGQSTEQLVEDFSTMACEASGIGVVGDGQKLPMPPTTGRWNRSDANTILRVLCHRNNKFANHFLKKTFHLAKRRG</sequence>
<comment type="caution">
    <text evidence="4">The sequence shown here is derived from an EMBL/GenBank/DDBJ whole genome shotgun (WGS) entry which is preliminary data.</text>
</comment>
<feature type="region of interest" description="Disordered" evidence="1">
    <location>
        <begin position="929"/>
        <end position="948"/>
    </location>
</feature>
<dbReference type="PROSITE" id="PS51259">
    <property type="entry name" value="MHD2"/>
    <property type="match status" value="1"/>
</dbReference>
<evidence type="ECO:0000313" key="4">
    <source>
        <dbReference type="EMBL" id="KAK4340642.1"/>
    </source>
</evidence>
<gene>
    <name evidence="4" type="ORF">RND71_039143</name>
</gene>
<dbReference type="PANTHER" id="PTHR31280">
    <property type="entry name" value="PROTEIN UNC-13 HOMOLOG"/>
    <property type="match status" value="1"/>
</dbReference>
<feature type="region of interest" description="Disordered" evidence="1">
    <location>
        <begin position="317"/>
        <end position="350"/>
    </location>
</feature>
<evidence type="ECO:0000259" key="2">
    <source>
        <dbReference type="PROSITE" id="PS51258"/>
    </source>
</evidence>
<dbReference type="Gene3D" id="3.80.10.10">
    <property type="entry name" value="Ribonuclease Inhibitor"/>
    <property type="match status" value="1"/>
</dbReference>
<reference evidence="4" key="1">
    <citation type="submission" date="2023-12" db="EMBL/GenBank/DDBJ databases">
        <title>Genome assembly of Anisodus tanguticus.</title>
        <authorList>
            <person name="Wang Y.-J."/>
        </authorList>
    </citation>
    <scope>NUCLEOTIDE SEQUENCE</scope>
    <source>
        <strain evidence="4">KB-2021</strain>
        <tissue evidence="4">Leaf</tissue>
    </source>
</reference>
<dbReference type="InterPro" id="IPR008528">
    <property type="entry name" value="unc-13_homologue"/>
</dbReference>
<dbReference type="Proteomes" id="UP001291623">
    <property type="component" value="Unassembled WGS sequence"/>
</dbReference>
<name>A0AAE1URR8_9SOLA</name>
<accession>A0AAE1URR8</accession>
<dbReference type="EMBL" id="JAVYJV010000022">
    <property type="protein sequence ID" value="KAK4340642.1"/>
    <property type="molecule type" value="Genomic_DNA"/>
</dbReference>
<keyword evidence="5" id="KW-1185">Reference proteome</keyword>
<dbReference type="InterPro" id="IPR057984">
    <property type="entry name" value="PATROL1_C"/>
</dbReference>
<feature type="domain" description="MHD2" evidence="3">
    <location>
        <begin position="1041"/>
        <end position="1152"/>
    </location>
</feature>
<feature type="region of interest" description="Disordered" evidence="1">
    <location>
        <begin position="269"/>
        <end position="299"/>
    </location>
</feature>
<dbReference type="PANTHER" id="PTHR31280:SF1">
    <property type="entry name" value="OS03G0138600 PROTEIN"/>
    <property type="match status" value="1"/>
</dbReference>
<dbReference type="SUPFAM" id="SSF52058">
    <property type="entry name" value="L domain-like"/>
    <property type="match status" value="1"/>
</dbReference>
<dbReference type="InterPro" id="IPR032675">
    <property type="entry name" value="LRR_dom_sf"/>
</dbReference>
<proteinExistence type="predicted"/>
<evidence type="ECO:0000313" key="5">
    <source>
        <dbReference type="Proteomes" id="UP001291623"/>
    </source>
</evidence>
<dbReference type="Pfam" id="PF25761">
    <property type="entry name" value="TPR_PATROL1"/>
    <property type="match status" value="1"/>
</dbReference>
<evidence type="ECO:0000256" key="1">
    <source>
        <dbReference type="SAM" id="MobiDB-lite"/>
    </source>
</evidence>
<feature type="domain" description="MHD1" evidence="2">
    <location>
        <begin position="760"/>
        <end position="902"/>
    </location>
</feature>
<protein>
    <submittedName>
        <fullName evidence="4">Uncharacterized protein</fullName>
    </submittedName>
</protein>
<dbReference type="AlphaFoldDB" id="A0AAE1URR8"/>
<organism evidence="4 5">
    <name type="scientific">Anisodus tanguticus</name>
    <dbReference type="NCBI Taxonomy" id="243964"/>
    <lineage>
        <taxon>Eukaryota</taxon>
        <taxon>Viridiplantae</taxon>
        <taxon>Streptophyta</taxon>
        <taxon>Embryophyta</taxon>
        <taxon>Tracheophyta</taxon>
        <taxon>Spermatophyta</taxon>
        <taxon>Magnoliopsida</taxon>
        <taxon>eudicotyledons</taxon>
        <taxon>Gunneridae</taxon>
        <taxon>Pentapetalae</taxon>
        <taxon>asterids</taxon>
        <taxon>lamiids</taxon>
        <taxon>Solanales</taxon>
        <taxon>Solanaceae</taxon>
        <taxon>Solanoideae</taxon>
        <taxon>Hyoscyameae</taxon>
        <taxon>Anisodus</taxon>
    </lineage>
</organism>
<feature type="compositionally biased region" description="Gly residues" evidence="1">
    <location>
        <begin position="275"/>
        <end position="289"/>
    </location>
</feature>
<dbReference type="InterPro" id="IPR014770">
    <property type="entry name" value="Munc13_1"/>
</dbReference>
<evidence type="ECO:0000259" key="3">
    <source>
        <dbReference type="PROSITE" id="PS51259"/>
    </source>
</evidence>